<dbReference type="OrthoDB" id="881662at2"/>
<comment type="caution">
    <text evidence="2">The sequence shown here is derived from an EMBL/GenBank/DDBJ whole genome shotgun (WGS) entry which is preliminary data.</text>
</comment>
<evidence type="ECO:0000256" key="1">
    <source>
        <dbReference type="SAM" id="SignalP"/>
    </source>
</evidence>
<evidence type="ECO:0000313" key="3">
    <source>
        <dbReference type="Proteomes" id="UP000298337"/>
    </source>
</evidence>
<keyword evidence="3" id="KW-1185">Reference proteome</keyword>
<evidence type="ECO:0008006" key="4">
    <source>
        <dbReference type="Google" id="ProtNLM"/>
    </source>
</evidence>
<feature type="signal peptide" evidence="1">
    <location>
        <begin position="1"/>
        <end position="19"/>
    </location>
</feature>
<sequence>MRTVLTFLLAFSLSGPLLAQQPTSTLATLVTQLEQLQGPLPEVPRKEAKRTLPQLRQRYQRGLPVGTICYLTVNTLNESATPEPLVVEVATWQAGKLTGRIMRLSHEEGRAMAGAPVSFEETAILDWLLLRPNGAEEGNYVGKYLDLEERLATLSNK</sequence>
<organism evidence="2 3">
    <name type="scientific">Hymenobacter fodinae</name>
    <dbReference type="NCBI Taxonomy" id="2510796"/>
    <lineage>
        <taxon>Bacteria</taxon>
        <taxon>Pseudomonadati</taxon>
        <taxon>Bacteroidota</taxon>
        <taxon>Cytophagia</taxon>
        <taxon>Cytophagales</taxon>
        <taxon>Hymenobacteraceae</taxon>
        <taxon>Hymenobacter</taxon>
    </lineage>
</organism>
<accession>A0A4Z0PAG6</accession>
<reference evidence="2 3" key="1">
    <citation type="submission" date="2019-04" db="EMBL/GenBank/DDBJ databases">
        <authorList>
            <person name="Feng G."/>
            <person name="Zhang J."/>
            <person name="Zhu H."/>
        </authorList>
    </citation>
    <scope>NUCLEOTIDE SEQUENCE [LARGE SCALE GENOMIC DNA]</scope>
    <source>
        <strain evidence="2 3">92R-1</strain>
    </source>
</reference>
<evidence type="ECO:0000313" key="2">
    <source>
        <dbReference type="EMBL" id="TGE09646.1"/>
    </source>
</evidence>
<feature type="chain" id="PRO_5021332840" description="DUF2314 domain-containing protein" evidence="1">
    <location>
        <begin position="20"/>
        <end position="157"/>
    </location>
</feature>
<dbReference type="EMBL" id="SRLA01000001">
    <property type="protein sequence ID" value="TGE09646.1"/>
    <property type="molecule type" value="Genomic_DNA"/>
</dbReference>
<proteinExistence type="predicted"/>
<dbReference type="AlphaFoldDB" id="A0A4Z0PAG6"/>
<keyword evidence="1" id="KW-0732">Signal</keyword>
<gene>
    <name evidence="2" type="ORF">EU556_02080</name>
</gene>
<protein>
    <recommendedName>
        <fullName evidence="4">DUF2314 domain-containing protein</fullName>
    </recommendedName>
</protein>
<dbReference type="RefSeq" id="WP_135430540.1">
    <property type="nucleotide sequence ID" value="NZ_SRLA01000001.1"/>
</dbReference>
<name>A0A4Z0PAG6_9BACT</name>
<dbReference type="Proteomes" id="UP000298337">
    <property type="component" value="Unassembled WGS sequence"/>
</dbReference>